<evidence type="ECO:0008006" key="3">
    <source>
        <dbReference type="Google" id="ProtNLM"/>
    </source>
</evidence>
<evidence type="ECO:0000313" key="2">
    <source>
        <dbReference type="Proteomes" id="UP001228690"/>
    </source>
</evidence>
<keyword evidence="2" id="KW-1185">Reference proteome</keyword>
<dbReference type="RefSeq" id="WP_326926842.1">
    <property type="nucleotide sequence ID" value="NZ_CP123443.1"/>
</dbReference>
<dbReference type="EMBL" id="CP123443">
    <property type="protein sequence ID" value="WGK68656.1"/>
    <property type="molecule type" value="Genomic_DNA"/>
</dbReference>
<accession>A0ABY8MFF1</accession>
<sequence>MLVNRAAIRSRTATRRSSRSLTGAGRAPVFFRVLRTWPAAYVTHATGSRFSCGRGLLVVLLILLSPDNLPMELHAQYPSASYRTAETPMLGQFDNREPPHYNPAFLGLGRDALRVDLPERFQFRMIDLMASYKLLSNLFITDPPGLDDTLNKYTNDLVAGLSVTFTNLSSRNQIYQDVLGAYITDLQTNVIPPLAGIATANAPPGLSQAEIEASADYTRYKNRLEGDGAIMSRNVGNVLEKVIADYVKDQSFITSKVYLQLFDADFLPDRQVALSFGINVRNHLEIADDLSGFTLDTSGIVLPQMSLDGTTLPSNADWAANSVTATTNLRLAMEQVSTSYINNLAGALNANTLGTLVLRSLFEQSYINLYHVIEPNVRISFGVPITEWFYIGNRFQGQLLLGLDSLMIDPSVLDTNSPTKLALFIYDPANYRVSVHAGWDVSFLIRPLEWLSFSLMVTDVLGLAPGQNNASKNSWGDLYYPIDLHFGTFLRIPIGLDLRIGIGADMYEFISMVSERKQRFNLANSKDFVDHFRAKLYFDYVGQFRLTLHYWNRAIGLGLQFDFLTFHPGIGVEVDFDLQDVRIRLDLLHFTN</sequence>
<organism evidence="1 2">
    <name type="scientific">Candidatus Haliotispira prima</name>
    <dbReference type="NCBI Taxonomy" id="3034016"/>
    <lineage>
        <taxon>Bacteria</taxon>
        <taxon>Pseudomonadati</taxon>
        <taxon>Spirochaetota</taxon>
        <taxon>Spirochaetia</taxon>
        <taxon>Spirochaetales</taxon>
        <taxon>Spirochaetaceae</taxon>
        <taxon>Candidatus Haliotispira</taxon>
    </lineage>
</organism>
<proteinExistence type="predicted"/>
<gene>
    <name evidence="1" type="ORF">P0082_09220</name>
</gene>
<evidence type="ECO:0000313" key="1">
    <source>
        <dbReference type="EMBL" id="WGK68656.1"/>
    </source>
</evidence>
<reference evidence="1 2" key="1">
    <citation type="submission" date="2023-04" db="EMBL/GenBank/DDBJ databases">
        <title>Spirochaete genome identified in red abalone sample constitutes a novel genus.</title>
        <authorList>
            <person name="Sharma S.P."/>
            <person name="Purcell C.M."/>
            <person name="Hyde J.R."/>
            <person name="Severin A.J."/>
        </authorList>
    </citation>
    <scope>NUCLEOTIDE SEQUENCE [LARGE SCALE GENOMIC DNA]</scope>
    <source>
        <strain evidence="1 2">SP-2023</strain>
    </source>
</reference>
<protein>
    <recommendedName>
        <fullName evidence="3">DUF5723 domain-containing protein</fullName>
    </recommendedName>
</protein>
<name>A0ABY8MFF1_9SPIO</name>
<dbReference type="Proteomes" id="UP001228690">
    <property type="component" value="Chromosome"/>
</dbReference>